<evidence type="ECO:0000313" key="3">
    <source>
        <dbReference type="Proteomes" id="UP000831195"/>
    </source>
</evidence>
<dbReference type="EMBL" id="MZ311577">
    <property type="protein sequence ID" value="UBZ25577.1"/>
    <property type="molecule type" value="Genomic_DNA"/>
</dbReference>
<name>A0AAE8Y2G7_9VIRU</name>
<proteinExistence type="predicted"/>
<keyword evidence="1" id="KW-0472">Membrane</keyword>
<dbReference type="InterPro" id="IPR007703">
    <property type="entry name" value="PIF3"/>
</dbReference>
<accession>A0AAE8Y2G7</accession>
<gene>
    <name evidence="2" type="ORF">CcNV_092</name>
</gene>
<keyword evidence="1" id="KW-1133">Transmembrane helix</keyword>
<keyword evidence="1" id="KW-0812">Transmembrane</keyword>
<protein>
    <submittedName>
        <fullName evidence="2">PIF-3</fullName>
    </submittedName>
</protein>
<dbReference type="Pfam" id="PF05006">
    <property type="entry name" value="PIF3"/>
    <property type="match status" value="1"/>
</dbReference>
<reference evidence="2" key="1">
    <citation type="journal article" date="2021" name="Viruses">
        <title>Identification and Full Characterisation of Two Novel Crustacean Infecting Members of the Family Nudiviridae Provides Support for Two Subfamilies.</title>
        <authorList>
            <person name="Bateman K.S."/>
            <person name="Kerr R."/>
            <person name="Stentiford G.D."/>
            <person name="Bean T.P."/>
            <person name="Hooper C."/>
            <person name="Van Eynde B."/>
            <person name="Delbare D."/>
            <person name="Bojko J."/>
            <person name="Christiaens O."/>
            <person name="Taning C.N.T."/>
            <person name="Smagghe G."/>
            <person name="van Oers M.M."/>
            <person name="van Aerle R."/>
        </authorList>
    </citation>
    <scope>NUCLEOTIDE SEQUENCE</scope>
    <source>
        <strain evidence="2">AN1</strain>
    </source>
</reference>
<evidence type="ECO:0000256" key="1">
    <source>
        <dbReference type="SAM" id="Phobius"/>
    </source>
</evidence>
<dbReference type="Proteomes" id="UP000831195">
    <property type="component" value="Segment"/>
</dbReference>
<organism evidence="2 3">
    <name type="scientific">Crangon crangon nudivirus</name>
    <dbReference type="NCBI Taxonomy" id="2880838"/>
    <lineage>
        <taxon>Viruses</taxon>
        <taxon>Viruses incertae sedis</taxon>
        <taxon>Naldaviricetes</taxon>
        <taxon>Lefavirales</taxon>
        <taxon>Nudiviridae</taxon>
        <taxon>Gammanudivirus</taxon>
        <taxon>Gammanudivirus cracrangonis</taxon>
    </lineage>
</organism>
<keyword evidence="3" id="KW-1185">Reference proteome</keyword>
<sequence>MYNRNLYINTRPVPIRRKLATSVQSSDIIVKPPNNTWMILLCAIVILVLCYIIFLILTGTKIHVDLADMFKLETRLFGTTKKDCHTKTTYCFETKDCVSGCSGEGNDFTCMNGICRENDEVWSGVENICDPKTGFLGLLTGNTAFGTYKYICKSIDMGIATKVDEPNLMCKGQEPPLPIDYVVEYPTLNQCACSKNASCHVPATSNKREHIECNSVYYDLIHSKYV</sequence>
<evidence type="ECO:0000313" key="2">
    <source>
        <dbReference type="EMBL" id="UBZ25577.1"/>
    </source>
</evidence>
<feature type="transmembrane region" description="Helical" evidence="1">
    <location>
        <begin position="37"/>
        <end position="57"/>
    </location>
</feature>